<dbReference type="EMBL" id="JAZAVK010000115">
    <property type="protein sequence ID" value="KAK7421883.1"/>
    <property type="molecule type" value="Genomic_DNA"/>
</dbReference>
<gene>
    <name evidence="1" type="ORF">QQZ08_009761</name>
</gene>
<proteinExistence type="predicted"/>
<organism evidence="1 2">
    <name type="scientific">Neonectria magnoliae</name>
    <dbReference type="NCBI Taxonomy" id="2732573"/>
    <lineage>
        <taxon>Eukaryota</taxon>
        <taxon>Fungi</taxon>
        <taxon>Dikarya</taxon>
        <taxon>Ascomycota</taxon>
        <taxon>Pezizomycotina</taxon>
        <taxon>Sordariomycetes</taxon>
        <taxon>Hypocreomycetidae</taxon>
        <taxon>Hypocreales</taxon>
        <taxon>Nectriaceae</taxon>
        <taxon>Neonectria</taxon>
    </lineage>
</organism>
<keyword evidence="2" id="KW-1185">Reference proteome</keyword>
<evidence type="ECO:0000313" key="2">
    <source>
        <dbReference type="Proteomes" id="UP001498421"/>
    </source>
</evidence>
<comment type="caution">
    <text evidence="1">The sequence shown here is derived from an EMBL/GenBank/DDBJ whole genome shotgun (WGS) entry which is preliminary data.</text>
</comment>
<protein>
    <submittedName>
        <fullName evidence="1">Uncharacterized protein</fullName>
    </submittedName>
</protein>
<name>A0ABR1HKY1_9HYPO</name>
<dbReference type="Proteomes" id="UP001498421">
    <property type="component" value="Unassembled WGS sequence"/>
</dbReference>
<accession>A0ABR1HKY1</accession>
<sequence length="158" mass="17844">MGSTTILRGFKISLAAFDKFLVANNLDETYGVPPFHKDHPDNNPISALLYKKITDAGGTVDKSNFRVILPLVEGGDRSTVAYVTYGWVPILVHRRLRLDEDEDLPKAIPVGFEELREEILLYSSDDIPMDNKIQDEGQIGLYAVYTFQHYNLDFSSPH</sequence>
<reference evidence="1 2" key="1">
    <citation type="journal article" date="2025" name="Microbiol. Resour. Announc.">
        <title>Draft genome sequences for Neonectria magnoliae and Neonectria punicea, canker pathogens of Liriodendron tulipifera and Acer saccharum in West Virginia.</title>
        <authorList>
            <person name="Petronek H.M."/>
            <person name="Kasson M.T."/>
            <person name="Metheny A.M."/>
            <person name="Stauder C.M."/>
            <person name="Lovett B."/>
            <person name="Lynch S.C."/>
            <person name="Garnas J.R."/>
            <person name="Kasson L.R."/>
            <person name="Stajich J.E."/>
        </authorList>
    </citation>
    <scope>NUCLEOTIDE SEQUENCE [LARGE SCALE GENOMIC DNA]</scope>
    <source>
        <strain evidence="1 2">NRRL 64651</strain>
    </source>
</reference>
<evidence type="ECO:0000313" key="1">
    <source>
        <dbReference type="EMBL" id="KAK7421883.1"/>
    </source>
</evidence>